<dbReference type="Pfam" id="PF00895">
    <property type="entry name" value="ATP-synt_8"/>
    <property type="match status" value="1"/>
</dbReference>
<organism evidence="14">
    <name type="scientific">Scaphisoma boleti</name>
    <dbReference type="NCBI Taxonomy" id="1588438"/>
    <lineage>
        <taxon>Eukaryota</taxon>
        <taxon>Metazoa</taxon>
        <taxon>Ecdysozoa</taxon>
        <taxon>Arthropoda</taxon>
        <taxon>Hexapoda</taxon>
        <taxon>Insecta</taxon>
        <taxon>Pterygota</taxon>
        <taxon>Neoptera</taxon>
        <taxon>Endopterygota</taxon>
        <taxon>Coleoptera</taxon>
        <taxon>Polyphaga</taxon>
        <taxon>Staphyliniformia</taxon>
        <taxon>Staphylinidae</taxon>
        <taxon>Oxytelinae group</taxon>
        <taxon>Scaphidiinae</taxon>
        <taxon>Scaphisoma</taxon>
    </lineage>
</organism>
<keyword evidence="11 13" id="KW-0472">Membrane</keyword>
<keyword evidence="5 12" id="KW-0138">CF(0)</keyword>
<accession>A0A0S2M8A7</accession>
<evidence type="ECO:0000256" key="3">
    <source>
        <dbReference type="ARBA" id="ARBA00011291"/>
    </source>
</evidence>
<dbReference type="GO" id="GO:0015986">
    <property type="term" value="P:proton motive force-driven ATP synthesis"/>
    <property type="evidence" value="ECO:0007669"/>
    <property type="project" value="InterPro"/>
</dbReference>
<dbReference type="EMBL" id="KT780674">
    <property type="protein sequence ID" value="ALO70905.1"/>
    <property type="molecule type" value="Genomic_DNA"/>
</dbReference>
<evidence type="ECO:0000256" key="1">
    <source>
        <dbReference type="ARBA" id="ARBA00004304"/>
    </source>
</evidence>
<dbReference type="GO" id="GO:0015078">
    <property type="term" value="F:proton transmembrane transporter activity"/>
    <property type="evidence" value="ECO:0007669"/>
    <property type="project" value="InterPro"/>
</dbReference>
<keyword evidence="9 12" id="KW-0406">Ion transport</keyword>
<dbReference type="GO" id="GO:0031966">
    <property type="term" value="C:mitochondrial membrane"/>
    <property type="evidence" value="ECO:0007669"/>
    <property type="project" value="UniProtKB-SubCell"/>
</dbReference>
<name>A0A0S2M8A7_9COLE</name>
<proteinExistence type="inferred from homology"/>
<evidence type="ECO:0000256" key="10">
    <source>
        <dbReference type="ARBA" id="ARBA00023128"/>
    </source>
</evidence>
<dbReference type="AlphaFoldDB" id="A0A0S2M8A7"/>
<evidence type="ECO:0000256" key="8">
    <source>
        <dbReference type="ARBA" id="ARBA00022989"/>
    </source>
</evidence>
<comment type="similarity">
    <text evidence="2 12">Belongs to the ATPase protein 8 family.</text>
</comment>
<evidence type="ECO:0000256" key="13">
    <source>
        <dbReference type="SAM" id="Phobius"/>
    </source>
</evidence>
<keyword evidence="7 12" id="KW-0375">Hydrogen ion transport</keyword>
<keyword evidence="8 13" id="KW-1133">Transmembrane helix</keyword>
<keyword evidence="4 12" id="KW-0813">Transport</keyword>
<evidence type="ECO:0000256" key="5">
    <source>
        <dbReference type="ARBA" id="ARBA00022547"/>
    </source>
</evidence>
<keyword evidence="10 12" id="KW-0496">Mitochondrion</keyword>
<evidence type="ECO:0000256" key="4">
    <source>
        <dbReference type="ARBA" id="ARBA00022448"/>
    </source>
</evidence>
<evidence type="ECO:0000256" key="12">
    <source>
        <dbReference type="RuleBase" id="RU003661"/>
    </source>
</evidence>
<evidence type="ECO:0000256" key="6">
    <source>
        <dbReference type="ARBA" id="ARBA00022692"/>
    </source>
</evidence>
<reference evidence="14" key="1">
    <citation type="submission" date="2015-09" db="EMBL/GenBank/DDBJ databases">
        <title>Staphyliniformia phylogenetics from de novo mitogenomic assemblies.</title>
        <authorList>
            <person name="Favreau E.A."/>
            <person name="Linard B."/>
            <person name="Vogler A.P."/>
        </authorList>
    </citation>
    <scope>NUCLEOTIDE SEQUENCE</scope>
</reference>
<evidence type="ECO:0000256" key="2">
    <source>
        <dbReference type="ARBA" id="ARBA00008892"/>
    </source>
</evidence>
<dbReference type="GO" id="GO:0045259">
    <property type="term" value="C:proton-transporting ATP synthase complex"/>
    <property type="evidence" value="ECO:0007669"/>
    <property type="project" value="UniProtKB-KW"/>
</dbReference>
<keyword evidence="6 12" id="KW-0812">Transmembrane</keyword>
<evidence type="ECO:0000256" key="11">
    <source>
        <dbReference type="ARBA" id="ARBA00023136"/>
    </source>
</evidence>
<evidence type="ECO:0000256" key="7">
    <source>
        <dbReference type="ARBA" id="ARBA00022781"/>
    </source>
</evidence>
<geneLocation type="mitochondrion" evidence="14"/>
<sequence>MPQMMPLNWILLFMWFIMIFMIFNSMIYFNFTYNPKKSNQLIKKTIITWKW</sequence>
<comment type="subunit">
    <text evidence="3">F-type ATPases have 2 components, CF(1) - the catalytic core - and CF(0) - the membrane proton channel.</text>
</comment>
<feature type="transmembrane region" description="Helical" evidence="13">
    <location>
        <begin position="12"/>
        <end position="33"/>
    </location>
</feature>
<protein>
    <recommendedName>
        <fullName evidence="12">ATP synthase complex subunit 8</fullName>
    </recommendedName>
</protein>
<evidence type="ECO:0000256" key="9">
    <source>
        <dbReference type="ARBA" id="ARBA00023065"/>
    </source>
</evidence>
<gene>
    <name evidence="14" type="primary">atp8</name>
</gene>
<comment type="subcellular location">
    <subcellularLocation>
        <location evidence="1 12">Mitochondrion membrane</location>
        <topology evidence="1 12">Single-pass membrane protein</topology>
    </subcellularLocation>
</comment>
<dbReference type="InterPro" id="IPR001421">
    <property type="entry name" value="ATP8_metazoa"/>
</dbReference>
<evidence type="ECO:0000313" key="14">
    <source>
        <dbReference type="EMBL" id="ALO70905.1"/>
    </source>
</evidence>